<keyword evidence="4" id="KW-1185">Reference proteome</keyword>
<organism evidence="3 4">
    <name type="scientific">Synoicihabitans lomoniglobus</name>
    <dbReference type="NCBI Taxonomy" id="2909285"/>
    <lineage>
        <taxon>Bacteria</taxon>
        <taxon>Pseudomonadati</taxon>
        <taxon>Verrucomicrobiota</taxon>
        <taxon>Opitutia</taxon>
        <taxon>Opitutales</taxon>
        <taxon>Opitutaceae</taxon>
        <taxon>Synoicihabitans</taxon>
    </lineage>
</organism>
<dbReference type="EMBL" id="CP119075">
    <property type="protein sequence ID" value="WED65873.1"/>
    <property type="molecule type" value="Genomic_DNA"/>
</dbReference>
<feature type="transmembrane region" description="Helical" evidence="1">
    <location>
        <begin position="66"/>
        <end position="86"/>
    </location>
</feature>
<evidence type="ECO:0000313" key="4">
    <source>
        <dbReference type="Proteomes" id="UP001218638"/>
    </source>
</evidence>
<evidence type="ECO:0000313" key="3">
    <source>
        <dbReference type="EMBL" id="WED66831.1"/>
    </source>
</evidence>
<keyword evidence="1" id="KW-1133">Transmembrane helix</keyword>
<dbReference type="KEGG" id="slom:PXH66_03300"/>
<reference evidence="3" key="1">
    <citation type="submission" date="2023-03" db="EMBL/GenBank/DDBJ databases">
        <title>Lomoglobus Profundus gen. nov., sp. nov., a novel member of the phylum Verrucomicrobia, isolated from deep-marine sediment of South China Sea.</title>
        <authorList>
            <person name="Ahmad T."/>
            <person name="Ishaq S.E."/>
            <person name="Wang F."/>
        </authorList>
    </citation>
    <scope>NUCLEOTIDE SEQUENCE</scope>
    <source>
        <strain evidence="3">LMO-M01</strain>
    </source>
</reference>
<proteinExistence type="predicted"/>
<dbReference type="RefSeq" id="WP_330932219.1">
    <property type="nucleotide sequence ID" value="NZ_CP119075.1"/>
</dbReference>
<evidence type="ECO:0000313" key="2">
    <source>
        <dbReference type="EMBL" id="WED65873.1"/>
    </source>
</evidence>
<sequence length="104" mass="11423">MLNVLYQIVRFFTETTPVLKAVLVLGTIALTISGWVNSLWESLFQRIDALVAPATAGTFDVSPLSLINYLFPLDTVLSMIVTYAGLRLTCSVIRAIKSFIPTIS</sequence>
<keyword evidence="1" id="KW-0472">Membrane</keyword>
<gene>
    <name evidence="2" type="ORF">PXH66_03300</name>
    <name evidence="3" type="ORF">PXH66_08210</name>
</gene>
<protein>
    <recommendedName>
        <fullName evidence="5">DUF2523 domain-containing protein</fullName>
    </recommendedName>
</protein>
<keyword evidence="1" id="KW-0812">Transmembrane</keyword>
<dbReference type="Proteomes" id="UP001218638">
    <property type="component" value="Chromosome"/>
</dbReference>
<name>A0AAF0CRV4_9BACT</name>
<feature type="transmembrane region" description="Helical" evidence="1">
    <location>
        <begin position="21"/>
        <end position="40"/>
    </location>
</feature>
<evidence type="ECO:0000256" key="1">
    <source>
        <dbReference type="SAM" id="Phobius"/>
    </source>
</evidence>
<dbReference type="AlphaFoldDB" id="A0AAF0CRV4"/>
<accession>A0AAF0CRV4</accession>
<dbReference type="EMBL" id="CP119075">
    <property type="protein sequence ID" value="WED66831.1"/>
    <property type="molecule type" value="Genomic_DNA"/>
</dbReference>
<evidence type="ECO:0008006" key="5">
    <source>
        <dbReference type="Google" id="ProtNLM"/>
    </source>
</evidence>
<dbReference type="KEGG" id="slom:PXH66_08210"/>